<comment type="caution">
    <text evidence="1">The sequence shown here is derived from an EMBL/GenBank/DDBJ whole genome shotgun (WGS) entry which is preliminary data.</text>
</comment>
<keyword evidence="2" id="KW-1185">Reference proteome</keyword>
<evidence type="ECO:0000313" key="2">
    <source>
        <dbReference type="Proteomes" id="UP001501523"/>
    </source>
</evidence>
<reference evidence="1 2" key="1">
    <citation type="journal article" date="2019" name="Int. J. Syst. Evol. Microbiol.">
        <title>The Global Catalogue of Microorganisms (GCM) 10K type strain sequencing project: providing services to taxonomists for standard genome sequencing and annotation.</title>
        <authorList>
            <consortium name="The Broad Institute Genomics Platform"/>
            <consortium name="The Broad Institute Genome Sequencing Center for Infectious Disease"/>
            <person name="Wu L."/>
            <person name="Ma J."/>
        </authorList>
    </citation>
    <scope>NUCLEOTIDE SEQUENCE [LARGE SCALE GENOMIC DNA]</scope>
    <source>
        <strain evidence="1 2">JCM 15421</strain>
    </source>
</reference>
<gene>
    <name evidence="1" type="ORF">GCM10009105_03980</name>
</gene>
<evidence type="ECO:0008006" key="3">
    <source>
        <dbReference type="Google" id="ProtNLM"/>
    </source>
</evidence>
<name>A0ABN1IC48_9GAMM</name>
<accession>A0ABN1IC48</accession>
<dbReference type="EMBL" id="BAAAEU010000001">
    <property type="protein sequence ID" value="GAA0706057.1"/>
    <property type="molecule type" value="Genomic_DNA"/>
</dbReference>
<organism evidence="1 2">
    <name type="scientific">Dokdonella soli</name>
    <dbReference type="NCBI Taxonomy" id="529810"/>
    <lineage>
        <taxon>Bacteria</taxon>
        <taxon>Pseudomonadati</taxon>
        <taxon>Pseudomonadota</taxon>
        <taxon>Gammaproteobacteria</taxon>
        <taxon>Lysobacterales</taxon>
        <taxon>Rhodanobacteraceae</taxon>
        <taxon>Dokdonella</taxon>
    </lineage>
</organism>
<dbReference type="Proteomes" id="UP001501523">
    <property type="component" value="Unassembled WGS sequence"/>
</dbReference>
<sequence length="105" mass="11368">MSPVIECGELDEIAATEVARLGRRRRGKRERQPLGDRPHRFDAEDLLSVVVDMCARGGAVATAQATRASDKASKGMRYMKGFLGQGVGARRTHRGARVQSCTASP</sequence>
<evidence type="ECO:0000313" key="1">
    <source>
        <dbReference type="EMBL" id="GAA0706057.1"/>
    </source>
</evidence>
<protein>
    <recommendedName>
        <fullName evidence="3">Transposase</fullName>
    </recommendedName>
</protein>
<proteinExistence type="predicted"/>